<dbReference type="InterPro" id="IPR052465">
    <property type="entry name" value="Mito_NAD+_Carrier"/>
</dbReference>
<evidence type="ECO:0000256" key="1">
    <source>
        <dbReference type="ARBA" id="ARBA00004448"/>
    </source>
</evidence>
<dbReference type="InterPro" id="IPR023395">
    <property type="entry name" value="MCP_dom_sf"/>
</dbReference>
<evidence type="ECO:0000256" key="7">
    <source>
        <dbReference type="ARBA" id="ARBA00022989"/>
    </source>
</evidence>
<evidence type="ECO:0000313" key="13">
    <source>
        <dbReference type="Proteomes" id="UP001162156"/>
    </source>
</evidence>
<name>A0AAV8X661_9CUCU</name>
<keyword evidence="6" id="KW-0999">Mitochondrion inner membrane</keyword>
<comment type="caution">
    <text evidence="12">The sequence shown here is derived from an EMBL/GenBank/DDBJ whole genome shotgun (WGS) entry which is preliminary data.</text>
</comment>
<sequence length="142" mass="16303">MYHAFEVVKRNYSFKEYYRGFSIIVLRNSAANCCFFITKAELQKYSDVCDSIHKENLKNFCSGGFLGMFMSTLFYPLKVMKVTVQRQLGGPFIGFYQVAVLVYNRDGGGINNFYQGVLINASRSLLSWGVTNMTFEFLKKTI</sequence>
<evidence type="ECO:0000313" key="12">
    <source>
        <dbReference type="EMBL" id="KAJ8934468.1"/>
    </source>
</evidence>
<dbReference type="PANTHER" id="PTHR46131:SF1">
    <property type="entry name" value="SD08549P"/>
    <property type="match status" value="1"/>
</dbReference>
<evidence type="ECO:0000256" key="4">
    <source>
        <dbReference type="ARBA" id="ARBA00022692"/>
    </source>
</evidence>
<dbReference type="PANTHER" id="PTHR46131">
    <property type="entry name" value="SD08549P"/>
    <property type="match status" value="1"/>
</dbReference>
<evidence type="ECO:0000256" key="2">
    <source>
        <dbReference type="ARBA" id="ARBA00006375"/>
    </source>
</evidence>
<dbReference type="AlphaFoldDB" id="A0AAV8X661"/>
<evidence type="ECO:0008006" key="14">
    <source>
        <dbReference type="Google" id="ProtNLM"/>
    </source>
</evidence>
<organism evidence="12 13">
    <name type="scientific">Rhamnusium bicolor</name>
    <dbReference type="NCBI Taxonomy" id="1586634"/>
    <lineage>
        <taxon>Eukaryota</taxon>
        <taxon>Metazoa</taxon>
        <taxon>Ecdysozoa</taxon>
        <taxon>Arthropoda</taxon>
        <taxon>Hexapoda</taxon>
        <taxon>Insecta</taxon>
        <taxon>Pterygota</taxon>
        <taxon>Neoptera</taxon>
        <taxon>Endopterygota</taxon>
        <taxon>Coleoptera</taxon>
        <taxon>Polyphaga</taxon>
        <taxon>Cucujiformia</taxon>
        <taxon>Chrysomeloidea</taxon>
        <taxon>Cerambycidae</taxon>
        <taxon>Lepturinae</taxon>
        <taxon>Rhagiini</taxon>
        <taxon>Rhamnusium</taxon>
    </lineage>
</organism>
<evidence type="ECO:0000256" key="6">
    <source>
        <dbReference type="ARBA" id="ARBA00022792"/>
    </source>
</evidence>
<keyword evidence="8" id="KW-0496">Mitochondrion</keyword>
<proteinExistence type="inferred from homology"/>
<keyword evidence="13" id="KW-1185">Reference proteome</keyword>
<dbReference type="Proteomes" id="UP001162156">
    <property type="component" value="Unassembled WGS sequence"/>
</dbReference>
<keyword evidence="3 11" id="KW-0813">Transport</keyword>
<dbReference type="GO" id="GO:0005743">
    <property type="term" value="C:mitochondrial inner membrane"/>
    <property type="evidence" value="ECO:0007669"/>
    <property type="project" value="UniProtKB-SubCell"/>
</dbReference>
<dbReference type="InterPro" id="IPR018108">
    <property type="entry name" value="MCP_transmembrane"/>
</dbReference>
<evidence type="ECO:0000256" key="10">
    <source>
        <dbReference type="PROSITE-ProRule" id="PRU00282"/>
    </source>
</evidence>
<keyword evidence="4 10" id="KW-0812">Transmembrane</keyword>
<evidence type="ECO:0000256" key="11">
    <source>
        <dbReference type="RuleBase" id="RU000488"/>
    </source>
</evidence>
<dbReference type="Pfam" id="PF00153">
    <property type="entry name" value="Mito_carr"/>
    <property type="match status" value="1"/>
</dbReference>
<dbReference type="GO" id="GO:0051724">
    <property type="term" value="F:NAD transmembrane transporter activity"/>
    <property type="evidence" value="ECO:0007669"/>
    <property type="project" value="TreeGrafter"/>
</dbReference>
<comment type="subcellular location">
    <subcellularLocation>
        <location evidence="1">Mitochondrion inner membrane</location>
        <topology evidence="1">Multi-pass membrane protein</topology>
    </subcellularLocation>
</comment>
<dbReference type="SUPFAM" id="SSF103506">
    <property type="entry name" value="Mitochondrial carrier"/>
    <property type="match status" value="1"/>
</dbReference>
<dbReference type="Gene3D" id="1.50.40.10">
    <property type="entry name" value="Mitochondrial carrier domain"/>
    <property type="match status" value="1"/>
</dbReference>
<keyword evidence="9 10" id="KW-0472">Membrane</keyword>
<dbReference type="PROSITE" id="PS50920">
    <property type="entry name" value="SOLCAR"/>
    <property type="match status" value="1"/>
</dbReference>
<accession>A0AAV8X661</accession>
<dbReference type="EMBL" id="JANEYF010003725">
    <property type="protein sequence ID" value="KAJ8934468.1"/>
    <property type="molecule type" value="Genomic_DNA"/>
</dbReference>
<evidence type="ECO:0000256" key="8">
    <source>
        <dbReference type="ARBA" id="ARBA00023128"/>
    </source>
</evidence>
<protein>
    <recommendedName>
        <fullName evidence="14">Mitochondrial carrier protein</fullName>
    </recommendedName>
</protein>
<feature type="repeat" description="Solcar" evidence="10">
    <location>
        <begin position="54"/>
        <end position="141"/>
    </location>
</feature>
<evidence type="ECO:0000256" key="5">
    <source>
        <dbReference type="ARBA" id="ARBA00022737"/>
    </source>
</evidence>
<keyword evidence="5" id="KW-0677">Repeat</keyword>
<keyword evidence="7" id="KW-1133">Transmembrane helix</keyword>
<gene>
    <name evidence="12" type="ORF">NQ314_013343</name>
</gene>
<evidence type="ECO:0000256" key="3">
    <source>
        <dbReference type="ARBA" id="ARBA00022448"/>
    </source>
</evidence>
<reference evidence="12" key="1">
    <citation type="journal article" date="2023" name="Insect Mol. Biol.">
        <title>Genome sequencing provides insights into the evolution of gene families encoding plant cell wall-degrading enzymes in longhorned beetles.</title>
        <authorList>
            <person name="Shin N.R."/>
            <person name="Okamura Y."/>
            <person name="Kirsch R."/>
            <person name="Pauchet Y."/>
        </authorList>
    </citation>
    <scope>NUCLEOTIDE SEQUENCE</scope>
    <source>
        <strain evidence="12">RBIC_L_NR</strain>
    </source>
</reference>
<comment type="similarity">
    <text evidence="2 11">Belongs to the mitochondrial carrier (TC 2.A.29) family.</text>
</comment>
<evidence type="ECO:0000256" key="9">
    <source>
        <dbReference type="ARBA" id="ARBA00023136"/>
    </source>
</evidence>